<feature type="domain" description="Amidohydrolase 3" evidence="2">
    <location>
        <begin position="70"/>
        <end position="499"/>
    </location>
</feature>
<dbReference type="Pfam" id="PF07969">
    <property type="entry name" value="Amidohydro_3"/>
    <property type="match status" value="1"/>
</dbReference>
<dbReference type="InterPro" id="IPR011059">
    <property type="entry name" value="Metal-dep_hydrolase_composite"/>
</dbReference>
<organism evidence="3 4">
    <name type="scientific">Botrimarina mediterranea</name>
    <dbReference type="NCBI Taxonomy" id="2528022"/>
    <lineage>
        <taxon>Bacteria</taxon>
        <taxon>Pseudomonadati</taxon>
        <taxon>Planctomycetota</taxon>
        <taxon>Planctomycetia</taxon>
        <taxon>Pirellulales</taxon>
        <taxon>Lacipirellulaceae</taxon>
        <taxon>Botrimarina</taxon>
    </lineage>
</organism>
<dbReference type="EC" id="3.5.1.81" evidence="3"/>
<dbReference type="PANTHER" id="PTHR11647">
    <property type="entry name" value="HYDRANTOINASE/DIHYDROPYRIMIDINASE FAMILY MEMBER"/>
    <property type="match status" value="1"/>
</dbReference>
<dbReference type="AlphaFoldDB" id="A0A518KAP7"/>
<dbReference type="InterPro" id="IPR013108">
    <property type="entry name" value="Amidohydro_3"/>
</dbReference>
<dbReference type="PANTHER" id="PTHR11647:SF1">
    <property type="entry name" value="COLLAPSIN RESPONSE MEDIATOR PROTEIN"/>
    <property type="match status" value="1"/>
</dbReference>
<dbReference type="InterPro" id="IPR050378">
    <property type="entry name" value="Metallo-dep_Hydrolases_sf"/>
</dbReference>
<dbReference type="EMBL" id="CP036349">
    <property type="protein sequence ID" value="QDV74865.1"/>
    <property type="molecule type" value="Genomic_DNA"/>
</dbReference>
<evidence type="ECO:0000259" key="2">
    <source>
        <dbReference type="Pfam" id="PF07969"/>
    </source>
</evidence>
<evidence type="ECO:0000313" key="4">
    <source>
        <dbReference type="Proteomes" id="UP000316426"/>
    </source>
</evidence>
<accession>A0A518KAP7</accession>
<keyword evidence="1" id="KW-0732">Signal</keyword>
<sequence length="536" mass="57569" precursor="true">MPRLRSVFIALAALGVLTPGSLAIEADYVLTGGMIVDGSGEKGYVGDLAILGDKIVAVGEFTVEGDTEQIDCTGLVVTPGFIDLHNHSDSSTTVEDKETGKDISTRAILADDTRPSACYLTQGCTTIVTGNCGGGALDVAEYYDALEKTPSGVNVAHLVPQGAVREKIIGSTRRAPSEDELMRMQQLVDDGMAAGAWGMTTGLQYVPSAYADTDEIAALAKVVANYNGIYASHIRDEGDTLLESIDEAIEIGRLSGAAVHISHLKASKRRNWGKVRAAAELIEATRAKGLRVTADQYPYEASSTSISAMLLPDEEREGGNRAVIKRLEDPAEVERLRPIVAESLAQRDRILVASCRKRPEWNGRLVQEIARSEGREPIEIAFELLTMGDVPGVNFGMDPRDVEWLMPRPWLATASDGGVKVEDGTKPHPRSFGTFSRKIGHYAIGEGTMPLEQAVRSSSGLPADILSMTDRGYLRPGLYADIVVLDPATYRDTATYEAPFGMSTGVKWLLVNGSLAIRDGELADLTAGRPLRKPAP</sequence>
<protein>
    <submittedName>
        <fullName evidence="3">D-aminoacylase</fullName>
        <ecNumber evidence="3">3.5.1.81</ecNumber>
    </submittedName>
</protein>
<dbReference type="KEGG" id="bmei:Spa11_30740"/>
<evidence type="ECO:0000313" key="3">
    <source>
        <dbReference type="EMBL" id="QDV74865.1"/>
    </source>
</evidence>
<keyword evidence="4" id="KW-1185">Reference proteome</keyword>
<dbReference type="SUPFAM" id="SSF51556">
    <property type="entry name" value="Metallo-dependent hydrolases"/>
    <property type="match status" value="1"/>
</dbReference>
<gene>
    <name evidence="3" type="primary">dan</name>
    <name evidence="3" type="ORF">Spa11_30740</name>
</gene>
<dbReference type="CDD" id="cd01297">
    <property type="entry name" value="D-aminoacylase"/>
    <property type="match status" value="1"/>
</dbReference>
<proteinExistence type="predicted"/>
<dbReference type="RefSeq" id="WP_145113646.1">
    <property type="nucleotide sequence ID" value="NZ_CP036349.1"/>
</dbReference>
<dbReference type="Proteomes" id="UP000316426">
    <property type="component" value="Chromosome"/>
</dbReference>
<evidence type="ECO:0000256" key="1">
    <source>
        <dbReference type="SAM" id="SignalP"/>
    </source>
</evidence>
<dbReference type="Gene3D" id="3.20.20.140">
    <property type="entry name" value="Metal-dependent hydrolases"/>
    <property type="match status" value="1"/>
</dbReference>
<dbReference type="Gene3D" id="3.30.1490.130">
    <property type="entry name" value="D-aminoacylase. Domain 3"/>
    <property type="match status" value="1"/>
</dbReference>
<feature type="chain" id="PRO_5021798460" evidence="1">
    <location>
        <begin position="24"/>
        <end position="536"/>
    </location>
</feature>
<dbReference type="GO" id="GO:0047420">
    <property type="term" value="F:N-acyl-D-amino-acid deacylase activity"/>
    <property type="evidence" value="ECO:0007669"/>
    <property type="project" value="UniProtKB-EC"/>
</dbReference>
<reference evidence="3 4" key="1">
    <citation type="submission" date="2019-02" db="EMBL/GenBank/DDBJ databases">
        <title>Deep-cultivation of Planctomycetes and their phenomic and genomic characterization uncovers novel biology.</title>
        <authorList>
            <person name="Wiegand S."/>
            <person name="Jogler M."/>
            <person name="Boedeker C."/>
            <person name="Pinto D."/>
            <person name="Vollmers J."/>
            <person name="Rivas-Marin E."/>
            <person name="Kohn T."/>
            <person name="Peeters S.H."/>
            <person name="Heuer A."/>
            <person name="Rast P."/>
            <person name="Oberbeckmann S."/>
            <person name="Bunk B."/>
            <person name="Jeske O."/>
            <person name="Meyerdierks A."/>
            <person name="Storesund J.E."/>
            <person name="Kallscheuer N."/>
            <person name="Luecker S."/>
            <person name="Lage O.M."/>
            <person name="Pohl T."/>
            <person name="Merkel B.J."/>
            <person name="Hornburger P."/>
            <person name="Mueller R.-W."/>
            <person name="Bruemmer F."/>
            <person name="Labrenz M."/>
            <person name="Spormann A.M."/>
            <person name="Op den Camp H."/>
            <person name="Overmann J."/>
            <person name="Amann R."/>
            <person name="Jetten M.S.M."/>
            <person name="Mascher T."/>
            <person name="Medema M.H."/>
            <person name="Devos D.P."/>
            <person name="Kaster A.-K."/>
            <person name="Ovreas L."/>
            <person name="Rohde M."/>
            <person name="Galperin M.Y."/>
            <person name="Jogler C."/>
        </authorList>
    </citation>
    <scope>NUCLEOTIDE SEQUENCE [LARGE SCALE GENOMIC DNA]</scope>
    <source>
        <strain evidence="3 4">Spa11</strain>
    </source>
</reference>
<dbReference type="SUPFAM" id="SSF51338">
    <property type="entry name" value="Composite domain of metallo-dependent hydrolases"/>
    <property type="match status" value="1"/>
</dbReference>
<name>A0A518KAP7_9BACT</name>
<dbReference type="Gene3D" id="2.30.40.10">
    <property type="entry name" value="Urease, subunit C, domain 1"/>
    <property type="match status" value="1"/>
</dbReference>
<feature type="signal peptide" evidence="1">
    <location>
        <begin position="1"/>
        <end position="23"/>
    </location>
</feature>
<keyword evidence="3" id="KW-0378">Hydrolase</keyword>
<dbReference type="InterPro" id="IPR032466">
    <property type="entry name" value="Metal_Hydrolase"/>
</dbReference>
<dbReference type="InterPro" id="IPR023100">
    <property type="entry name" value="D-aminoacylase_insert_dom_sf"/>
</dbReference>